<dbReference type="Proteomes" id="UP000277671">
    <property type="component" value="Unassembled WGS sequence"/>
</dbReference>
<dbReference type="OrthoDB" id="5116616at2"/>
<gene>
    <name evidence="2" type="ORF">BDK92_0043</name>
</gene>
<dbReference type="RefSeq" id="WP_121153479.1">
    <property type="nucleotide sequence ID" value="NZ_RBKT01000001.1"/>
</dbReference>
<dbReference type="AlphaFoldDB" id="A0A495JBR7"/>
<name>A0A495JBR7_9ACTN</name>
<evidence type="ECO:0000256" key="1">
    <source>
        <dbReference type="SAM" id="MobiDB-lite"/>
    </source>
</evidence>
<reference evidence="2 3" key="1">
    <citation type="submission" date="2018-10" db="EMBL/GenBank/DDBJ databases">
        <title>Sequencing the genomes of 1000 actinobacteria strains.</title>
        <authorList>
            <person name="Klenk H.-P."/>
        </authorList>
    </citation>
    <scope>NUCLEOTIDE SEQUENCE [LARGE SCALE GENOMIC DNA]</scope>
    <source>
        <strain evidence="2 3">DSM 45175</strain>
    </source>
</reference>
<feature type="region of interest" description="Disordered" evidence="1">
    <location>
        <begin position="55"/>
        <end position="90"/>
    </location>
</feature>
<evidence type="ECO:0000313" key="3">
    <source>
        <dbReference type="Proteomes" id="UP000277671"/>
    </source>
</evidence>
<organism evidence="2 3">
    <name type="scientific">Micromonospora pisi</name>
    <dbReference type="NCBI Taxonomy" id="589240"/>
    <lineage>
        <taxon>Bacteria</taxon>
        <taxon>Bacillati</taxon>
        <taxon>Actinomycetota</taxon>
        <taxon>Actinomycetes</taxon>
        <taxon>Micromonosporales</taxon>
        <taxon>Micromonosporaceae</taxon>
        <taxon>Micromonospora</taxon>
    </lineage>
</organism>
<dbReference type="InterPro" id="IPR021527">
    <property type="entry name" value="DUF2795"/>
</dbReference>
<keyword evidence="3" id="KW-1185">Reference proteome</keyword>
<sequence length="90" mass="9899">MVTNAEVLRYLTSLDFPASKGDIVAEAERAGAPQDVLRALRAMPPVDYGNIDEVARSAHTNPNPEVSPADLAARARDRKHQRVARHLRQS</sequence>
<dbReference type="EMBL" id="RBKT01000001">
    <property type="protein sequence ID" value="RKR85834.1"/>
    <property type="molecule type" value="Genomic_DNA"/>
</dbReference>
<proteinExistence type="predicted"/>
<feature type="compositionally biased region" description="Basic residues" evidence="1">
    <location>
        <begin position="76"/>
        <end position="90"/>
    </location>
</feature>
<protein>
    <submittedName>
        <fullName evidence="2">Uncharacterized protein DUF2795</fullName>
    </submittedName>
</protein>
<dbReference type="Pfam" id="PF11387">
    <property type="entry name" value="DUF2795"/>
    <property type="match status" value="1"/>
</dbReference>
<accession>A0A495JBR7</accession>
<comment type="caution">
    <text evidence="2">The sequence shown here is derived from an EMBL/GenBank/DDBJ whole genome shotgun (WGS) entry which is preliminary data.</text>
</comment>
<evidence type="ECO:0000313" key="2">
    <source>
        <dbReference type="EMBL" id="RKR85834.1"/>
    </source>
</evidence>